<keyword evidence="5 14" id="KW-0812">Transmembrane</keyword>
<protein>
    <recommendedName>
        <fullName evidence="12">P-type Zn(2+) transporter</fullName>
        <ecNumber evidence="12">7.2.2.12</ecNumber>
    </recommendedName>
</protein>
<dbReference type="CDD" id="cd00371">
    <property type="entry name" value="HMA"/>
    <property type="match status" value="1"/>
</dbReference>
<dbReference type="PATRIC" id="fig|1307761.3.peg.594"/>
<dbReference type="SFLD" id="SFLDF00027">
    <property type="entry name" value="p-type_atpase"/>
    <property type="match status" value="1"/>
</dbReference>
<evidence type="ECO:0000256" key="9">
    <source>
        <dbReference type="ARBA" id="ARBA00022967"/>
    </source>
</evidence>
<keyword evidence="4" id="KW-0597">Phosphoprotein</keyword>
<dbReference type="NCBIfam" id="TIGR01494">
    <property type="entry name" value="ATPase_P-type"/>
    <property type="match status" value="1"/>
</dbReference>
<evidence type="ECO:0000256" key="1">
    <source>
        <dbReference type="ARBA" id="ARBA00004651"/>
    </source>
</evidence>
<feature type="transmembrane region" description="Helical" evidence="14">
    <location>
        <begin position="91"/>
        <end position="107"/>
    </location>
</feature>
<dbReference type="Gene3D" id="3.40.50.1000">
    <property type="entry name" value="HAD superfamily/HAD-like"/>
    <property type="match status" value="1"/>
</dbReference>
<proteinExistence type="inferred from homology"/>
<dbReference type="PROSITE" id="PS50846">
    <property type="entry name" value="HMA_2"/>
    <property type="match status" value="1"/>
</dbReference>
<evidence type="ECO:0000256" key="11">
    <source>
        <dbReference type="ARBA" id="ARBA00023136"/>
    </source>
</evidence>
<dbReference type="InterPro" id="IPR018303">
    <property type="entry name" value="ATPase_P-typ_P_site"/>
</dbReference>
<accession>V5WE06</accession>
<dbReference type="InterPro" id="IPR001757">
    <property type="entry name" value="P_typ_ATPase"/>
</dbReference>
<dbReference type="InterPro" id="IPR006121">
    <property type="entry name" value="HMA_dom"/>
</dbReference>
<dbReference type="eggNOG" id="COG2217">
    <property type="taxonomic scope" value="Bacteria"/>
</dbReference>
<dbReference type="SFLD" id="SFLDS00003">
    <property type="entry name" value="Haloacid_Dehalogenase"/>
    <property type="match status" value="1"/>
</dbReference>
<evidence type="ECO:0000313" key="17">
    <source>
        <dbReference type="Proteomes" id="UP000018680"/>
    </source>
</evidence>
<dbReference type="Pfam" id="PF00403">
    <property type="entry name" value="HMA"/>
    <property type="match status" value="1"/>
</dbReference>
<dbReference type="InterPro" id="IPR023214">
    <property type="entry name" value="HAD_sf"/>
</dbReference>
<keyword evidence="3 14" id="KW-1003">Cell membrane</keyword>
<evidence type="ECO:0000256" key="3">
    <source>
        <dbReference type="ARBA" id="ARBA00022475"/>
    </source>
</evidence>
<dbReference type="InterPro" id="IPR044492">
    <property type="entry name" value="P_typ_ATPase_HD_dom"/>
</dbReference>
<evidence type="ECO:0000259" key="15">
    <source>
        <dbReference type="PROSITE" id="PS50846"/>
    </source>
</evidence>
<dbReference type="PANTHER" id="PTHR48085">
    <property type="entry name" value="CADMIUM/ZINC-TRANSPORTING ATPASE HMA2-RELATED"/>
    <property type="match status" value="1"/>
</dbReference>
<gene>
    <name evidence="16" type="ORF">L21SP2_0594</name>
</gene>
<dbReference type="PROSITE" id="PS01047">
    <property type="entry name" value="HMA_1"/>
    <property type="match status" value="1"/>
</dbReference>
<evidence type="ECO:0000256" key="14">
    <source>
        <dbReference type="RuleBase" id="RU362081"/>
    </source>
</evidence>
<dbReference type="Pfam" id="PF00122">
    <property type="entry name" value="E1-E2_ATPase"/>
    <property type="match status" value="1"/>
</dbReference>
<dbReference type="Gene3D" id="3.40.1110.10">
    <property type="entry name" value="Calcium-transporting ATPase, cytoplasmic domain N"/>
    <property type="match status" value="1"/>
</dbReference>
<dbReference type="STRING" id="1307761.L21SP2_0594"/>
<dbReference type="InterPro" id="IPR017969">
    <property type="entry name" value="Heavy-metal-associated_CS"/>
</dbReference>
<dbReference type="SUPFAM" id="SSF55008">
    <property type="entry name" value="HMA, heavy metal-associated domain"/>
    <property type="match status" value="1"/>
</dbReference>
<comment type="similarity">
    <text evidence="2 14">Belongs to the cation transport ATPase (P-type) (TC 3.A.3) family. Type IB subfamily.</text>
</comment>
<dbReference type="InterPro" id="IPR008250">
    <property type="entry name" value="ATPase_P-typ_transduc_dom_A_sf"/>
</dbReference>
<dbReference type="NCBIfam" id="TIGR01512">
    <property type="entry name" value="ATPase-IB2_Cd"/>
    <property type="match status" value="1"/>
</dbReference>
<keyword evidence="16" id="KW-0378">Hydrolase</keyword>
<comment type="subcellular location">
    <subcellularLocation>
        <location evidence="1">Cell membrane</location>
        <topology evidence="1">Multi-pass membrane protein</topology>
    </subcellularLocation>
</comment>
<dbReference type="KEGG" id="slr:L21SP2_0594"/>
<evidence type="ECO:0000256" key="13">
    <source>
        <dbReference type="ARBA" id="ARBA00047308"/>
    </source>
</evidence>
<evidence type="ECO:0000256" key="2">
    <source>
        <dbReference type="ARBA" id="ARBA00006024"/>
    </source>
</evidence>
<feature type="transmembrane region" description="Helical" evidence="14">
    <location>
        <begin position="316"/>
        <end position="335"/>
    </location>
</feature>
<feature type="transmembrane region" description="Helical" evidence="14">
    <location>
        <begin position="637"/>
        <end position="655"/>
    </location>
</feature>
<keyword evidence="8 14" id="KW-0067">ATP-binding</keyword>
<dbReference type="EC" id="7.2.2.12" evidence="12"/>
<dbReference type="AlphaFoldDB" id="V5WE06"/>
<dbReference type="PANTHER" id="PTHR48085:SF5">
    <property type="entry name" value="CADMIUM_ZINC-TRANSPORTING ATPASE HMA4-RELATED"/>
    <property type="match status" value="1"/>
</dbReference>
<dbReference type="InterPro" id="IPR051014">
    <property type="entry name" value="Cation_Transport_ATPase_IB"/>
</dbReference>
<feature type="transmembrane region" description="Helical" evidence="14">
    <location>
        <begin position="667"/>
        <end position="686"/>
    </location>
</feature>
<dbReference type="GO" id="GO:0015086">
    <property type="term" value="F:cadmium ion transmembrane transporter activity"/>
    <property type="evidence" value="ECO:0007669"/>
    <property type="project" value="TreeGrafter"/>
</dbReference>
<dbReference type="InterPro" id="IPR027256">
    <property type="entry name" value="P-typ_ATPase_IB"/>
</dbReference>
<evidence type="ECO:0000256" key="12">
    <source>
        <dbReference type="ARBA" id="ARBA00039097"/>
    </source>
</evidence>
<dbReference type="GO" id="GO:0016887">
    <property type="term" value="F:ATP hydrolysis activity"/>
    <property type="evidence" value="ECO:0007669"/>
    <property type="project" value="InterPro"/>
</dbReference>
<dbReference type="NCBIfam" id="TIGR01525">
    <property type="entry name" value="ATPase-IB_hvy"/>
    <property type="match status" value="1"/>
</dbReference>
<name>V5WE06_9SPIO</name>
<dbReference type="Proteomes" id="UP000018680">
    <property type="component" value="Chromosome"/>
</dbReference>
<keyword evidence="17" id="KW-1185">Reference proteome</keyword>
<evidence type="ECO:0000256" key="10">
    <source>
        <dbReference type="ARBA" id="ARBA00022989"/>
    </source>
</evidence>
<dbReference type="EMBL" id="CP006939">
    <property type="protein sequence ID" value="AHC14023.1"/>
    <property type="molecule type" value="Genomic_DNA"/>
</dbReference>
<dbReference type="InterPro" id="IPR036412">
    <property type="entry name" value="HAD-like_sf"/>
</dbReference>
<evidence type="ECO:0000256" key="7">
    <source>
        <dbReference type="ARBA" id="ARBA00022741"/>
    </source>
</evidence>
<keyword evidence="7 14" id="KW-0547">Nucleotide-binding</keyword>
<dbReference type="SUPFAM" id="SSF56784">
    <property type="entry name" value="HAD-like"/>
    <property type="match status" value="1"/>
</dbReference>
<dbReference type="SUPFAM" id="SSF81653">
    <property type="entry name" value="Calcium ATPase, transduction domain A"/>
    <property type="match status" value="1"/>
</dbReference>
<reference evidence="16 17" key="1">
    <citation type="journal article" date="2015" name="Stand. Genomic Sci.">
        <title>Complete genome sequence and description of Salinispira pacifica gen. nov., sp. nov., a novel spirochaete isolated form a hypersaline microbial mat.</title>
        <authorList>
            <person name="Ben Hania W."/>
            <person name="Joseph M."/>
            <person name="Schumann P."/>
            <person name="Bunk B."/>
            <person name="Fiebig A."/>
            <person name="Sproer C."/>
            <person name="Klenk H.P."/>
            <person name="Fardeau M.L."/>
            <person name="Spring S."/>
        </authorList>
    </citation>
    <scope>NUCLEOTIDE SEQUENCE [LARGE SCALE GENOMIC DNA]</scope>
    <source>
        <strain evidence="16 17">L21-RPul-D2</strain>
    </source>
</reference>
<dbReference type="Gene3D" id="3.30.70.100">
    <property type="match status" value="1"/>
</dbReference>
<dbReference type="SFLD" id="SFLDG00002">
    <property type="entry name" value="C1.7:_P-type_atpase_like"/>
    <property type="match status" value="1"/>
</dbReference>
<dbReference type="GO" id="GO:0046872">
    <property type="term" value="F:metal ion binding"/>
    <property type="evidence" value="ECO:0007669"/>
    <property type="project" value="UniProtKB-KW"/>
</dbReference>
<keyword evidence="9" id="KW-1278">Translocase</keyword>
<evidence type="ECO:0000256" key="4">
    <source>
        <dbReference type="ARBA" id="ARBA00022553"/>
    </source>
</evidence>
<keyword evidence="10 14" id="KW-1133">Transmembrane helix</keyword>
<evidence type="ECO:0000256" key="6">
    <source>
        <dbReference type="ARBA" id="ARBA00022723"/>
    </source>
</evidence>
<dbReference type="Gene3D" id="2.70.150.10">
    <property type="entry name" value="Calcium-transporting ATPase, cytoplasmic transduction domain A"/>
    <property type="match status" value="1"/>
</dbReference>
<evidence type="ECO:0000256" key="5">
    <source>
        <dbReference type="ARBA" id="ARBA00022692"/>
    </source>
</evidence>
<feature type="transmembrane region" description="Helical" evidence="14">
    <location>
        <begin position="347"/>
        <end position="368"/>
    </location>
</feature>
<dbReference type="InterPro" id="IPR059000">
    <property type="entry name" value="ATPase_P-type_domA"/>
</dbReference>
<dbReference type="InterPro" id="IPR023298">
    <property type="entry name" value="ATPase_P-typ_TM_dom_sf"/>
</dbReference>
<dbReference type="PRINTS" id="PR00119">
    <property type="entry name" value="CATATPASE"/>
</dbReference>
<dbReference type="InterPro" id="IPR023299">
    <property type="entry name" value="ATPase_P-typ_cyto_dom_N"/>
</dbReference>
<dbReference type="GO" id="GO:0005524">
    <property type="term" value="F:ATP binding"/>
    <property type="evidence" value="ECO:0007669"/>
    <property type="project" value="UniProtKB-UniRule"/>
</dbReference>
<feature type="domain" description="HMA" evidence="15">
    <location>
        <begin position="1"/>
        <end position="63"/>
    </location>
</feature>
<dbReference type="FunFam" id="2.70.150.10:FF:000002">
    <property type="entry name" value="Copper-transporting ATPase 1, putative"/>
    <property type="match status" value="1"/>
</dbReference>
<dbReference type="GO" id="GO:0005886">
    <property type="term" value="C:plasma membrane"/>
    <property type="evidence" value="ECO:0007669"/>
    <property type="project" value="UniProtKB-SubCell"/>
</dbReference>
<evidence type="ECO:0000313" key="16">
    <source>
        <dbReference type="EMBL" id="AHC14023.1"/>
    </source>
</evidence>
<sequence>MVKMELENLQCAHCASVIGEKLEQKDYLRSVHISFATKQLKVESDLESEALWARIQETVDEVESGISVVLTEQKKTASEKQIKISDIVKKHLLLIAGVIPFVVALILNPPQLWLRILLYGGAYGLIGGDVVTRAVKNIMKGNLFDENFLMTIATIGAFGLGELTEAAAVMLFYKVGEAFQDFAVDKSRRSIKSLLDIKADTANLYLDGQLRSVDPADLEIGQVILVKPGEKVPVDGQVIEGISSVDSSALTGESMPRSMEPGVEILSGFININSPLKVQVTARFSDSTVSRILDMVESASSKKAKTEQFITRFAKVYTPVVVIGAAALAVIPPLLGLGAFTEWLSRALIFLVISCPCALVLSVPLGYFGGLGAASRNGILIKGGNYLEALNHIDTFVFDKTGTLTKGSFTIEKVSGNNTLELAALLEQHSNHPIALSIVAHYGSENLSGELDQVEEIPGKGLRGNYSGKELLVGNARIMADHKVDIDSEDYPGTKVHVALDGQYEGAVFIKDEIKDDSRDLISAINSEASSQTVMLTGDQRSIADHVGNELAVGETYSELLPQDKLAHVERLAETGRKVLFAGDGINDAPVLARADIGVAMGALGSDAAIEAADMVIMSDQPSKILVARKIARKTRALVLQNIAFALAIKVFFLASGALGEASMYEAIFADVGVALLAVLNSMRILRPIK</sequence>
<dbReference type="GO" id="GO:0016463">
    <property type="term" value="F:P-type zinc transporter activity"/>
    <property type="evidence" value="ECO:0007669"/>
    <property type="project" value="UniProtKB-EC"/>
</dbReference>
<dbReference type="Pfam" id="PF00702">
    <property type="entry name" value="Hydrolase"/>
    <property type="match status" value="1"/>
</dbReference>
<organism evidence="16 17">
    <name type="scientific">Salinispira pacifica</name>
    <dbReference type="NCBI Taxonomy" id="1307761"/>
    <lineage>
        <taxon>Bacteria</taxon>
        <taxon>Pseudomonadati</taxon>
        <taxon>Spirochaetota</taxon>
        <taxon>Spirochaetia</taxon>
        <taxon>Spirochaetales</taxon>
        <taxon>Spirochaetaceae</taxon>
        <taxon>Salinispira</taxon>
    </lineage>
</organism>
<dbReference type="PROSITE" id="PS00154">
    <property type="entry name" value="ATPASE_E1_E2"/>
    <property type="match status" value="1"/>
</dbReference>
<comment type="catalytic activity">
    <reaction evidence="13">
        <text>Zn(2+)(in) + ATP + H2O = Zn(2+)(out) + ADP + phosphate + H(+)</text>
        <dbReference type="Rhea" id="RHEA:20621"/>
        <dbReference type="ChEBI" id="CHEBI:15377"/>
        <dbReference type="ChEBI" id="CHEBI:15378"/>
        <dbReference type="ChEBI" id="CHEBI:29105"/>
        <dbReference type="ChEBI" id="CHEBI:30616"/>
        <dbReference type="ChEBI" id="CHEBI:43474"/>
        <dbReference type="ChEBI" id="CHEBI:456216"/>
        <dbReference type="EC" id="7.2.2.12"/>
    </reaction>
</comment>
<keyword evidence="11 14" id="KW-0472">Membrane</keyword>
<dbReference type="SUPFAM" id="SSF81665">
    <property type="entry name" value="Calcium ATPase, transmembrane domain M"/>
    <property type="match status" value="1"/>
</dbReference>
<keyword evidence="6 14" id="KW-0479">Metal-binding</keyword>
<dbReference type="HOGENOM" id="CLU_001771_6_2_12"/>
<dbReference type="InterPro" id="IPR036163">
    <property type="entry name" value="HMA_dom_sf"/>
</dbReference>
<evidence type="ECO:0000256" key="8">
    <source>
        <dbReference type="ARBA" id="ARBA00022840"/>
    </source>
</evidence>